<feature type="compositionally biased region" description="Polar residues" evidence="1">
    <location>
        <begin position="1034"/>
        <end position="1046"/>
    </location>
</feature>
<feature type="region of interest" description="Disordered" evidence="1">
    <location>
        <begin position="546"/>
        <end position="578"/>
    </location>
</feature>
<evidence type="ECO:0000256" key="1">
    <source>
        <dbReference type="SAM" id="MobiDB-lite"/>
    </source>
</evidence>
<evidence type="ECO:0000313" key="3">
    <source>
        <dbReference type="EMBL" id="KAK0465378.1"/>
    </source>
</evidence>
<feature type="region of interest" description="Disordered" evidence="1">
    <location>
        <begin position="1191"/>
        <end position="1210"/>
    </location>
</feature>
<reference evidence="3" key="1">
    <citation type="submission" date="2023-06" db="EMBL/GenBank/DDBJ databases">
        <authorList>
            <consortium name="Lawrence Berkeley National Laboratory"/>
            <person name="Ahrendt S."/>
            <person name="Sahu N."/>
            <person name="Indic B."/>
            <person name="Wong-Bajracharya J."/>
            <person name="Merenyi Z."/>
            <person name="Ke H.-M."/>
            <person name="Monk M."/>
            <person name="Kocsube S."/>
            <person name="Drula E."/>
            <person name="Lipzen A."/>
            <person name="Balint B."/>
            <person name="Henrissat B."/>
            <person name="Andreopoulos B."/>
            <person name="Martin F.M."/>
            <person name="Harder C.B."/>
            <person name="Rigling D."/>
            <person name="Ford K.L."/>
            <person name="Foster G.D."/>
            <person name="Pangilinan J."/>
            <person name="Papanicolaou A."/>
            <person name="Barry K."/>
            <person name="LaButti K."/>
            <person name="Viragh M."/>
            <person name="Koriabine M."/>
            <person name="Yan M."/>
            <person name="Riley R."/>
            <person name="Champramary S."/>
            <person name="Plett K.L."/>
            <person name="Tsai I.J."/>
            <person name="Slot J."/>
            <person name="Sipos G."/>
            <person name="Plett J."/>
            <person name="Nagy L.G."/>
            <person name="Grigoriev I.V."/>
        </authorList>
    </citation>
    <scope>NUCLEOTIDE SEQUENCE</scope>
    <source>
        <strain evidence="3">CCBAS 213</strain>
    </source>
</reference>
<dbReference type="SUPFAM" id="SSF52058">
    <property type="entry name" value="L domain-like"/>
    <property type="match status" value="1"/>
</dbReference>
<dbReference type="Gene3D" id="1.20.900.10">
    <property type="entry name" value="Dbl homology (DH) domain"/>
    <property type="match status" value="1"/>
</dbReference>
<dbReference type="GO" id="GO:0005737">
    <property type="term" value="C:cytoplasm"/>
    <property type="evidence" value="ECO:0007669"/>
    <property type="project" value="TreeGrafter"/>
</dbReference>
<feature type="compositionally biased region" description="Low complexity" evidence="1">
    <location>
        <begin position="281"/>
        <end position="292"/>
    </location>
</feature>
<dbReference type="Gene3D" id="3.80.10.10">
    <property type="entry name" value="Ribonuclease Inhibitor"/>
    <property type="match status" value="1"/>
</dbReference>
<dbReference type="Proteomes" id="UP001175211">
    <property type="component" value="Unassembled WGS sequence"/>
</dbReference>
<feature type="compositionally biased region" description="Acidic residues" evidence="1">
    <location>
        <begin position="329"/>
        <end position="350"/>
    </location>
</feature>
<protein>
    <recommendedName>
        <fullName evidence="2">DH domain-containing protein</fullName>
    </recommendedName>
</protein>
<evidence type="ECO:0000313" key="4">
    <source>
        <dbReference type="Proteomes" id="UP001175211"/>
    </source>
</evidence>
<dbReference type="InterPro" id="IPR051092">
    <property type="entry name" value="FYVE_RhoGEF_PH"/>
</dbReference>
<dbReference type="GO" id="GO:0035556">
    <property type="term" value="P:intracellular signal transduction"/>
    <property type="evidence" value="ECO:0007669"/>
    <property type="project" value="InterPro"/>
</dbReference>
<feature type="compositionally biased region" description="Polar residues" evidence="1">
    <location>
        <begin position="804"/>
        <end position="818"/>
    </location>
</feature>
<dbReference type="GO" id="GO:0005085">
    <property type="term" value="F:guanyl-nucleotide exchange factor activity"/>
    <property type="evidence" value="ECO:0007669"/>
    <property type="project" value="InterPro"/>
</dbReference>
<proteinExistence type="predicted"/>
<feature type="compositionally biased region" description="Low complexity" evidence="1">
    <location>
        <begin position="862"/>
        <end position="882"/>
    </location>
</feature>
<feature type="compositionally biased region" description="Basic and acidic residues" evidence="1">
    <location>
        <begin position="51"/>
        <end position="79"/>
    </location>
</feature>
<feature type="region of interest" description="Disordered" evidence="1">
    <location>
        <begin position="329"/>
        <end position="354"/>
    </location>
</feature>
<dbReference type="Gene3D" id="2.30.29.30">
    <property type="entry name" value="Pleckstrin-homology domain (PH domain)/Phosphotyrosine-binding domain (PTB)"/>
    <property type="match status" value="1"/>
</dbReference>
<feature type="region of interest" description="Disordered" evidence="1">
    <location>
        <begin position="1027"/>
        <end position="1054"/>
    </location>
</feature>
<dbReference type="GeneID" id="85352829"/>
<feature type="region of interest" description="Disordered" evidence="1">
    <location>
        <begin position="730"/>
        <end position="932"/>
    </location>
</feature>
<feature type="region of interest" description="Disordered" evidence="1">
    <location>
        <begin position="604"/>
        <end position="646"/>
    </location>
</feature>
<dbReference type="PROSITE" id="PS00741">
    <property type="entry name" value="DH_1"/>
    <property type="match status" value="1"/>
</dbReference>
<dbReference type="InterPro" id="IPR001331">
    <property type="entry name" value="GDS_CDC24_CS"/>
</dbReference>
<dbReference type="PROSITE" id="PS50010">
    <property type="entry name" value="DH_2"/>
    <property type="match status" value="1"/>
</dbReference>
<feature type="compositionally biased region" description="Low complexity" evidence="1">
    <location>
        <begin position="1194"/>
        <end position="1210"/>
    </location>
</feature>
<feature type="region of interest" description="Disordered" evidence="1">
    <location>
        <begin position="281"/>
        <end position="307"/>
    </location>
</feature>
<dbReference type="InterPro" id="IPR032675">
    <property type="entry name" value="LRR_dom_sf"/>
</dbReference>
<sequence>MDPTAEKGNNSATSEHWHRLPPPLVPSAELTDATARILKLDKPLPPMPLEGQKEETFRRSWMETDREDETGKRDIDPDYIRAPSSTAVSSPSLSSSSNTYVRRAQTASSPIEPDWSPNLRSNISQSTNLSESIVSLNSPASPNFSGQSFHQHLTRSVSDGEPSFTSDSGRSRSSKSLFLPDPSHFPDPYPFRPPHHHFVSPPPGLSDSSSSTRSSGYTSSGSTLLSGDFVHVASGDDESAAGRIISDSVVQLLGSDVVLSAASPGMHPRVPVAHAERSTRWSEGSFRSRSSSVGNNIPTHNHDHFVPRLHEKPSYDMGWHTVDERDEMGMSEEDTDDDQALDDEYDEDDKEERTSAAVIADEGRGLIVHGDNVPLAQLSVQPGTTHLLVGSSGNPNAMPAFLTNNIPQIYNTLLALDISANFLGALPPVLALCANLEELNIASNPLRVLPVFLADLLNLRVLIADSTGISTLPEPLGDLDKLHTISVRRNKMHALPSWLCLLPALQTLCVDGNPFQGPWKALVEPLLAKTPTTPVYPLSTPVFPLSSASTQSGTETDGTDGDDFSGSPSAVSPAPAPFNLPLEEEEQTITPAKGPFLVHANSASLPSISGDSQRPLVRTRTTPNRSFHSQNRARSTGPALEESPGAELLEQSDDAGYFGDHEIRKMKSLPLTHYATSVSSNNLLAKPGPSDRPITKRFASLGASTTLGSPPRSASNGSRPALTASLWDNISEDDDQPYDSHNRVSFVPDSTSSPKLANDDLNGKATVRPRPPKDSKEKGSRWGFLKKMSMGKMKIDSPSRPFTAHSSSGVTPRPSNGMQPLFHRTSKSPQIDVRFSTTGNLDAFTPPSISTSAPSSEPPAHELPSTNKLAPPSLASSSTLLAPPSPAPRSSKRRSFLPFDTPISLTIPEPSSFIPGVTATNDDDPETRIRSPSPVIDHEKLLRREEERAREAYMRALRSVMAYLKDMNDLGTVQQPMATNIPGSEETIPRSRRPTIVENGREVSMALSGTTVVSSDSGQLRSSESIAGMRSGGAAQTLSVATTDSGSSEERVYKDDKGKRAMVIREIVATERTELMDIYIKPGCAPVNMLTGGSSKETVVPPSERKVVFNGVDALFSFHKESFLPSLEVAAAPLMKPKADQDADADGQLSLNVAKAVGNIFVKHAAFMKMYSSYINNFDHSVQRVKYWTSDRNTSGSSSPGSTMSPSSSTAQLVGLGLTMSAVSSPIVVESSSGPAGLPNLSSGQRKRIRTYLKRCRMSPRHSQLNLEGYLLLPVQRIPRYRLLLEELLRSTPPSYDFMEDPLDRALSEISLLANNMNEGKRESESRRKLVQWQARIRGKFPSPLVQPHRRLIMDGPLLLTRVVRKAVVSFEAINSQGDASTVQVDCLAPELTPRPLVGILCNDLLVLCRDPSDGQDPSSSVDLWAVLRMQTLPQPASIVHGNGWSFHLQPCALRLVDNKAILYFDAPSSSDALNWYRAINLHIPASKT</sequence>
<feature type="compositionally biased region" description="Polar residues" evidence="1">
    <location>
        <begin position="118"/>
        <end position="157"/>
    </location>
</feature>
<dbReference type="PANTHER" id="PTHR12673">
    <property type="entry name" value="FACIOGENITAL DYSPLASIA PROTEIN"/>
    <property type="match status" value="1"/>
</dbReference>
<dbReference type="RefSeq" id="XP_060336426.1">
    <property type="nucleotide sequence ID" value="XM_060469281.1"/>
</dbReference>
<feature type="compositionally biased region" description="Low complexity" evidence="1">
    <location>
        <begin position="845"/>
        <end position="855"/>
    </location>
</feature>
<feature type="compositionally biased region" description="Low complexity" evidence="1">
    <location>
        <begin position="84"/>
        <end position="97"/>
    </location>
</feature>
<dbReference type="InterPro" id="IPR000219">
    <property type="entry name" value="DH_dom"/>
</dbReference>
<dbReference type="PANTHER" id="PTHR12673:SF270">
    <property type="entry name" value="FYVE-TYPE DOMAIN-CONTAINING PROTEIN"/>
    <property type="match status" value="1"/>
</dbReference>
<dbReference type="EMBL" id="JAUEPS010000005">
    <property type="protein sequence ID" value="KAK0465378.1"/>
    <property type="molecule type" value="Genomic_DNA"/>
</dbReference>
<name>A0AA39NGU3_ARMTA</name>
<feature type="compositionally biased region" description="Pro residues" evidence="1">
    <location>
        <begin position="183"/>
        <end position="192"/>
    </location>
</feature>
<dbReference type="SMART" id="SM00325">
    <property type="entry name" value="RhoGEF"/>
    <property type="match status" value="1"/>
</dbReference>
<feature type="compositionally biased region" description="Low complexity" evidence="1">
    <location>
        <begin position="564"/>
        <end position="573"/>
    </location>
</feature>
<organism evidence="3 4">
    <name type="scientific">Armillaria tabescens</name>
    <name type="common">Ringless honey mushroom</name>
    <name type="synonym">Agaricus tabescens</name>
    <dbReference type="NCBI Taxonomy" id="1929756"/>
    <lineage>
        <taxon>Eukaryota</taxon>
        <taxon>Fungi</taxon>
        <taxon>Dikarya</taxon>
        <taxon>Basidiomycota</taxon>
        <taxon>Agaricomycotina</taxon>
        <taxon>Agaricomycetes</taxon>
        <taxon>Agaricomycetidae</taxon>
        <taxon>Agaricales</taxon>
        <taxon>Marasmiineae</taxon>
        <taxon>Physalacriaceae</taxon>
        <taxon>Desarmillaria</taxon>
    </lineage>
</organism>
<comment type="caution">
    <text evidence="3">The sequence shown here is derived from an EMBL/GenBank/DDBJ whole genome shotgun (WGS) entry which is preliminary data.</text>
</comment>
<feature type="domain" description="DH" evidence="2">
    <location>
        <begin position="1059"/>
        <end position="1320"/>
    </location>
</feature>
<dbReference type="Pfam" id="PF00621">
    <property type="entry name" value="RhoGEF"/>
    <property type="match status" value="1"/>
</dbReference>
<dbReference type="InterPro" id="IPR035899">
    <property type="entry name" value="DBL_dom_sf"/>
</dbReference>
<gene>
    <name evidence="3" type="ORF">EV420DRAFT_1475521</name>
</gene>
<feature type="compositionally biased region" description="Polar residues" evidence="1">
    <location>
        <begin position="619"/>
        <end position="634"/>
    </location>
</feature>
<dbReference type="InterPro" id="IPR011993">
    <property type="entry name" value="PH-like_dom_sf"/>
</dbReference>
<dbReference type="SUPFAM" id="SSF48065">
    <property type="entry name" value="DBL homology domain (DH-domain)"/>
    <property type="match status" value="1"/>
</dbReference>
<feature type="region of interest" description="Disordered" evidence="1">
    <location>
        <begin position="1"/>
        <end position="221"/>
    </location>
</feature>
<evidence type="ECO:0000259" key="2">
    <source>
        <dbReference type="PROSITE" id="PS50010"/>
    </source>
</evidence>
<feature type="compositionally biased region" description="Basic and acidic residues" evidence="1">
    <location>
        <begin position="771"/>
        <end position="780"/>
    </location>
</feature>
<dbReference type="SUPFAM" id="SSF50729">
    <property type="entry name" value="PH domain-like"/>
    <property type="match status" value="1"/>
</dbReference>
<accession>A0AA39NGU3</accession>
<keyword evidence="4" id="KW-1185">Reference proteome</keyword>
<feature type="compositionally biased region" description="Low complexity" evidence="1">
    <location>
        <begin position="205"/>
        <end position="221"/>
    </location>
</feature>